<dbReference type="eggNOG" id="COG1214">
    <property type="taxonomic scope" value="Bacteria"/>
</dbReference>
<name>B6BV16_9PROT</name>
<dbReference type="NCBIfam" id="TIGR03725">
    <property type="entry name" value="T6A_YeaZ"/>
    <property type="match status" value="1"/>
</dbReference>
<dbReference type="STRING" id="314607.KB13_1038"/>
<organism evidence="2 3">
    <name type="scientific">beta proteobacterium KB13</name>
    <dbReference type="NCBI Taxonomy" id="314607"/>
    <lineage>
        <taxon>Bacteria</taxon>
        <taxon>Pseudomonadati</taxon>
        <taxon>Pseudomonadota</taxon>
        <taxon>Betaproteobacteria</taxon>
        <taxon>Nitrosomonadales</taxon>
        <taxon>OM43 clade</taxon>
    </lineage>
</organism>
<accession>B6BV16</accession>
<dbReference type="Gene3D" id="3.30.420.40">
    <property type="match status" value="2"/>
</dbReference>
<dbReference type="PANTHER" id="PTHR11735:SF11">
    <property type="entry name" value="TRNA THREONYLCARBAMOYLADENOSINE BIOSYNTHESIS PROTEIN TSAB"/>
    <property type="match status" value="1"/>
</dbReference>
<dbReference type="SUPFAM" id="SSF53067">
    <property type="entry name" value="Actin-like ATPase domain"/>
    <property type="match status" value="2"/>
</dbReference>
<evidence type="ECO:0000313" key="3">
    <source>
        <dbReference type="Proteomes" id="UP000004188"/>
    </source>
</evidence>
<dbReference type="CDD" id="cd24032">
    <property type="entry name" value="ASKHA_NBD_TsaB"/>
    <property type="match status" value="1"/>
</dbReference>
<dbReference type="InterPro" id="IPR000905">
    <property type="entry name" value="Gcp-like_dom"/>
</dbReference>
<dbReference type="Proteomes" id="UP000004188">
    <property type="component" value="Unassembled WGS sequence"/>
</dbReference>
<protein>
    <submittedName>
        <fullName evidence="2">Peptidase M22, glycoprotease</fullName>
    </submittedName>
</protein>
<keyword evidence="3" id="KW-1185">Reference proteome</keyword>
<dbReference type="InterPro" id="IPR043129">
    <property type="entry name" value="ATPase_NBD"/>
</dbReference>
<sequence>MNLLAIDTSSTNFSLCIVHSDVKENIEFNAGMTHSSVALSEIQKILKKVNITTKDLDVIAFSAGPGSFTGIRIACGVAYGMAYSYKIPLIGISSLETTASMAESDYILSTIDARMDEVYLQFFKRSDDKNIIPLSEPMVAAPDKLPNPPDEIRNRFSVIGSGYEIFKDYFNDRYKSYTLEQQNVKKNMASFMASIALDRLPDKFSFDGIQPIYVRNKVAQTIDERK</sequence>
<keyword evidence="2" id="KW-0645">Protease</keyword>
<dbReference type="GO" id="GO:0006508">
    <property type="term" value="P:proteolysis"/>
    <property type="evidence" value="ECO:0007669"/>
    <property type="project" value="UniProtKB-KW"/>
</dbReference>
<keyword evidence="2" id="KW-0378">Hydrolase</keyword>
<evidence type="ECO:0000313" key="2">
    <source>
        <dbReference type="EMBL" id="EDZ64906.1"/>
    </source>
</evidence>
<feature type="domain" description="Gcp-like" evidence="1">
    <location>
        <begin position="32"/>
        <end position="169"/>
    </location>
</feature>
<evidence type="ECO:0000259" key="1">
    <source>
        <dbReference type="Pfam" id="PF00814"/>
    </source>
</evidence>
<dbReference type="InterPro" id="IPR022496">
    <property type="entry name" value="T6A_TsaB"/>
</dbReference>
<dbReference type="GO" id="GO:0002949">
    <property type="term" value="P:tRNA threonylcarbamoyladenosine modification"/>
    <property type="evidence" value="ECO:0007669"/>
    <property type="project" value="InterPro"/>
</dbReference>
<gene>
    <name evidence="2" type="ORF">KB13_1038</name>
</gene>
<dbReference type="HOGENOM" id="CLU_064886_2_0_4"/>
<dbReference type="GO" id="GO:0008233">
    <property type="term" value="F:peptidase activity"/>
    <property type="evidence" value="ECO:0007669"/>
    <property type="project" value="UniProtKB-KW"/>
</dbReference>
<dbReference type="PANTHER" id="PTHR11735">
    <property type="entry name" value="TRNA N6-ADENOSINE THREONYLCARBAMOYLTRANSFERASE"/>
    <property type="match status" value="1"/>
</dbReference>
<dbReference type="AlphaFoldDB" id="B6BV16"/>
<dbReference type="EMBL" id="DS995299">
    <property type="protein sequence ID" value="EDZ64906.1"/>
    <property type="molecule type" value="Genomic_DNA"/>
</dbReference>
<reference evidence="3" key="1">
    <citation type="journal article" date="2012" name="Stand. Genomic Sci.">
        <title>Genome sequence of strain HIMB624, a cultured representative from the OM43 clade of marine Betaproteobacteria.</title>
        <authorList>
            <person name="Huggett M.J."/>
            <person name="Hayakawa D.H."/>
            <person name="Rappe M.S."/>
        </authorList>
    </citation>
    <scope>NUCLEOTIDE SEQUENCE [LARGE SCALE GENOMIC DNA]</scope>
    <source>
        <strain evidence="3">KB13</strain>
    </source>
</reference>
<dbReference type="Pfam" id="PF00814">
    <property type="entry name" value="TsaD"/>
    <property type="match status" value="1"/>
</dbReference>
<proteinExistence type="predicted"/>
<dbReference type="GO" id="GO:0005829">
    <property type="term" value="C:cytosol"/>
    <property type="evidence" value="ECO:0007669"/>
    <property type="project" value="TreeGrafter"/>
</dbReference>